<keyword evidence="1" id="KW-0812">Transmembrane</keyword>
<dbReference type="RefSeq" id="WP_267537594.1">
    <property type="nucleotide sequence ID" value="NZ_JAPNKA010000001.1"/>
</dbReference>
<protein>
    <submittedName>
        <fullName evidence="2">Uncharacterized protein</fullName>
    </submittedName>
</protein>
<gene>
    <name evidence="2" type="ORF">OV287_30670</name>
</gene>
<keyword evidence="1" id="KW-0472">Membrane</keyword>
<proteinExistence type="predicted"/>
<organism evidence="2 3">
    <name type="scientific">Archangium lansingense</name>
    <dbReference type="NCBI Taxonomy" id="2995310"/>
    <lineage>
        <taxon>Bacteria</taxon>
        <taxon>Pseudomonadati</taxon>
        <taxon>Myxococcota</taxon>
        <taxon>Myxococcia</taxon>
        <taxon>Myxococcales</taxon>
        <taxon>Cystobacterineae</taxon>
        <taxon>Archangiaceae</taxon>
        <taxon>Archangium</taxon>
    </lineage>
</organism>
<comment type="caution">
    <text evidence="2">The sequence shown here is derived from an EMBL/GenBank/DDBJ whole genome shotgun (WGS) entry which is preliminary data.</text>
</comment>
<dbReference type="EMBL" id="JAPNKA010000001">
    <property type="protein sequence ID" value="MCY1078834.1"/>
    <property type="molecule type" value="Genomic_DNA"/>
</dbReference>
<keyword evidence="3" id="KW-1185">Reference proteome</keyword>
<dbReference type="Proteomes" id="UP001207654">
    <property type="component" value="Unassembled WGS sequence"/>
</dbReference>
<evidence type="ECO:0000256" key="1">
    <source>
        <dbReference type="SAM" id="Phobius"/>
    </source>
</evidence>
<feature type="transmembrane region" description="Helical" evidence="1">
    <location>
        <begin position="20"/>
        <end position="40"/>
    </location>
</feature>
<keyword evidence="1" id="KW-1133">Transmembrane helix</keyword>
<sequence length="46" mass="4890">MRHEEWRPGGRVPHLGEGVVDLAGLLLAAAPLGYGLVCWLRAPPSA</sequence>
<evidence type="ECO:0000313" key="2">
    <source>
        <dbReference type="EMBL" id="MCY1078834.1"/>
    </source>
</evidence>
<reference evidence="2 3" key="1">
    <citation type="submission" date="2022-11" db="EMBL/GenBank/DDBJ databases">
        <title>Minimal conservation of predation-associated metabolite biosynthetic gene clusters underscores biosynthetic potential of Myxococcota including descriptions for ten novel species: Archangium lansinium sp. nov., Myxococcus landrumus sp. nov., Nannocystis bai.</title>
        <authorList>
            <person name="Ahearne A."/>
            <person name="Stevens C."/>
            <person name="Phillips K."/>
        </authorList>
    </citation>
    <scope>NUCLEOTIDE SEQUENCE [LARGE SCALE GENOMIC DNA]</scope>
    <source>
        <strain evidence="2 3">MIWBW</strain>
    </source>
</reference>
<name>A0ABT4AD45_9BACT</name>
<evidence type="ECO:0000313" key="3">
    <source>
        <dbReference type="Proteomes" id="UP001207654"/>
    </source>
</evidence>
<accession>A0ABT4AD45</accession>